<feature type="domain" description="Potassium channel" evidence="2">
    <location>
        <begin position="64"/>
        <end position="133"/>
    </location>
</feature>
<keyword evidence="3" id="KW-0406">Ion transport</keyword>
<keyword evidence="1" id="KW-1133">Transmembrane helix</keyword>
<evidence type="ECO:0000313" key="3">
    <source>
        <dbReference type="EMBL" id="MCE5973367.1"/>
    </source>
</evidence>
<sequence>MFLQVFIGSVMMMMTVVIAALSAWGMEWALSRSRFWLLREPHRPKLMLVVLITALWALMMVTAGVWLWAFCFRALGIFITMEAAVYFALVSYTTLGYGDILLTHEWRILGGMAAANGLLNIGLLTALLVEALRQVRLSQLQAHLKRGDG</sequence>
<evidence type="ECO:0000256" key="1">
    <source>
        <dbReference type="SAM" id="Phobius"/>
    </source>
</evidence>
<comment type="caution">
    <text evidence="3">The sequence shown here is derived from an EMBL/GenBank/DDBJ whole genome shotgun (WGS) entry which is preliminary data.</text>
</comment>
<keyword evidence="1" id="KW-0472">Membrane</keyword>
<feature type="transmembrane region" description="Helical" evidence="1">
    <location>
        <begin position="6"/>
        <end position="25"/>
    </location>
</feature>
<feature type="transmembrane region" description="Helical" evidence="1">
    <location>
        <begin position="109"/>
        <end position="129"/>
    </location>
</feature>
<keyword evidence="4" id="KW-1185">Reference proteome</keyword>
<feature type="transmembrane region" description="Helical" evidence="1">
    <location>
        <begin position="46"/>
        <end position="69"/>
    </location>
</feature>
<dbReference type="GO" id="GO:0034220">
    <property type="term" value="P:monoatomic ion transmembrane transport"/>
    <property type="evidence" value="ECO:0007669"/>
    <property type="project" value="UniProtKB-KW"/>
</dbReference>
<organism evidence="3 4">
    <name type="scientific">Rhodobacter flavimaris</name>
    <dbReference type="NCBI Taxonomy" id="2907145"/>
    <lineage>
        <taxon>Bacteria</taxon>
        <taxon>Pseudomonadati</taxon>
        <taxon>Pseudomonadota</taxon>
        <taxon>Alphaproteobacteria</taxon>
        <taxon>Rhodobacterales</taxon>
        <taxon>Rhodobacter group</taxon>
        <taxon>Rhodobacter</taxon>
    </lineage>
</organism>
<feature type="transmembrane region" description="Helical" evidence="1">
    <location>
        <begin position="75"/>
        <end position="97"/>
    </location>
</feature>
<accession>A0ABS8YXR1</accession>
<evidence type="ECO:0000259" key="2">
    <source>
        <dbReference type="Pfam" id="PF07885"/>
    </source>
</evidence>
<gene>
    <name evidence="3" type="ORF">LZA78_07740</name>
</gene>
<keyword evidence="3" id="KW-0813">Transport</keyword>
<dbReference type="SUPFAM" id="SSF81324">
    <property type="entry name" value="Voltage-gated potassium channels"/>
    <property type="match status" value="1"/>
</dbReference>
<dbReference type="Gene3D" id="1.10.287.70">
    <property type="match status" value="1"/>
</dbReference>
<proteinExistence type="predicted"/>
<evidence type="ECO:0000313" key="4">
    <source>
        <dbReference type="Proteomes" id="UP001521181"/>
    </source>
</evidence>
<dbReference type="RefSeq" id="WP_233676361.1">
    <property type="nucleotide sequence ID" value="NZ_JAJUOS010000004.1"/>
</dbReference>
<keyword evidence="1" id="KW-0812">Transmembrane</keyword>
<dbReference type="InterPro" id="IPR013099">
    <property type="entry name" value="K_chnl_dom"/>
</dbReference>
<dbReference type="EMBL" id="JAJUOS010000004">
    <property type="protein sequence ID" value="MCE5973367.1"/>
    <property type="molecule type" value="Genomic_DNA"/>
</dbReference>
<protein>
    <submittedName>
        <fullName evidence="3">Potassium channel family protein</fullName>
    </submittedName>
</protein>
<dbReference type="Proteomes" id="UP001521181">
    <property type="component" value="Unassembled WGS sequence"/>
</dbReference>
<reference evidence="3 4" key="1">
    <citation type="submission" date="2021-12" db="EMBL/GenBank/DDBJ databases">
        <title>Sinirhodobacter sp. WL0062 is a bacterium isolated from seawater.</title>
        <authorList>
            <person name="Wang L."/>
            <person name="He W."/>
            <person name="Zhang D.-F."/>
        </authorList>
    </citation>
    <scope>NUCLEOTIDE SEQUENCE [LARGE SCALE GENOMIC DNA]</scope>
    <source>
        <strain evidence="3 4">WL0062</strain>
    </source>
</reference>
<keyword evidence="3" id="KW-0407">Ion channel</keyword>
<name>A0ABS8YXR1_9RHOB</name>
<dbReference type="Pfam" id="PF07885">
    <property type="entry name" value="Ion_trans_2"/>
    <property type="match status" value="1"/>
</dbReference>